<evidence type="ECO:0000313" key="2">
    <source>
        <dbReference type="Proteomes" id="UP000202419"/>
    </source>
</evidence>
<accession>A7IVX7</accession>
<name>A7IVX7_PBCVN</name>
<proteinExistence type="predicted"/>
<dbReference type="OrthoDB" id="37193at10239"/>
<evidence type="ECO:0000313" key="1">
    <source>
        <dbReference type="EMBL" id="ABT14501.1"/>
    </source>
</evidence>
<dbReference type="GeneID" id="5659273"/>
<sequence length="158" mass="18277">MIEFHIIHDSFLFDVQNAEAIICFTERNGNGRHYDDDFILLKLLNRTHKQLPIGHGRNVSKCNESTKIDVATLGESMRQSRVELMAIGCQEIIDRKIRDEIHVQIRMSAVHHEIHGASDGRVVWIEHIVAIIQIVNQRKLIYMNITRTIVHDGYDTIL</sequence>
<dbReference type="Proteomes" id="UP000202419">
    <property type="component" value="Segment"/>
</dbReference>
<dbReference type="EMBL" id="DQ491002">
    <property type="protein sequence ID" value="ABT14501.1"/>
    <property type="molecule type" value="Genomic_DNA"/>
</dbReference>
<dbReference type="KEGG" id="vg:5659273"/>
<dbReference type="RefSeq" id="YP_001497298.1">
    <property type="nucleotide sequence ID" value="NC_009898.1"/>
</dbReference>
<keyword evidence="2" id="KW-1185">Reference proteome</keyword>
<organism evidence="1 2">
    <name type="scientific">Paramecium bursaria Chlorella virus NY2A</name>
    <name type="common">PBCV-NY2A</name>
    <dbReference type="NCBI Taxonomy" id="46021"/>
    <lineage>
        <taxon>Viruses</taxon>
        <taxon>Varidnaviria</taxon>
        <taxon>Bamfordvirae</taxon>
        <taxon>Nucleocytoviricota</taxon>
        <taxon>Megaviricetes</taxon>
        <taxon>Algavirales</taxon>
        <taxon>Phycodnaviridae</taxon>
        <taxon>Chlorovirus</taxon>
        <taxon>Chlorovirus americanus</taxon>
    </lineage>
</organism>
<reference evidence="1 2" key="1">
    <citation type="journal article" date="2007" name="Virology">
        <title>Sequence and annotation of the 369-kb NY-2A and the 345-kb AR158 viruses that infect Chlorella NC64A.</title>
        <authorList>
            <person name="Fitzgerald L.A."/>
            <person name="Graves M.V."/>
            <person name="Li X."/>
            <person name="Feldblyum T."/>
            <person name="Nierman W.C."/>
            <person name="Van Etten J.L."/>
        </authorList>
    </citation>
    <scope>NUCLEOTIDE SEQUENCE [LARGE SCALE GENOMIC DNA]</scope>
    <source>
        <strain evidence="1 2">NY-2A</strain>
    </source>
</reference>
<gene>
    <name evidence="1" type="primary">b102L</name>
    <name evidence="1" type="ORF">NY2A_b102L</name>
</gene>
<protein>
    <submittedName>
        <fullName evidence="1">Uncharacterized protein b102L</fullName>
    </submittedName>
</protein>
<organismHost>
    <name type="scientific">Chlorella</name>
    <dbReference type="NCBI Taxonomy" id="3071"/>
</organismHost>